<dbReference type="GO" id="GO:0003676">
    <property type="term" value="F:nucleic acid binding"/>
    <property type="evidence" value="ECO:0007669"/>
    <property type="project" value="InterPro"/>
</dbReference>
<name>A0A6N0GXJ6_ZYGCR</name>
<dbReference type="InterPro" id="IPR017964">
    <property type="entry name" value="DNA-dir_DNA_pol_B_CS"/>
</dbReference>
<dbReference type="InterPro" id="IPR023211">
    <property type="entry name" value="DNA_pol_palm_dom_sf"/>
</dbReference>
<accession>A0A6N0GXJ6</accession>
<keyword evidence="1" id="KW-0496">Mitochondrion</keyword>
<geneLocation type="mitochondrion" evidence="1"/>
<dbReference type="PANTHER" id="PTHR33568">
    <property type="entry name" value="DNA POLYMERASE"/>
    <property type="match status" value="1"/>
</dbReference>
<dbReference type="GO" id="GO:0000166">
    <property type="term" value="F:nucleotide binding"/>
    <property type="evidence" value="ECO:0007669"/>
    <property type="project" value="InterPro"/>
</dbReference>
<gene>
    <name evidence="1" type="primary">ORF498</name>
</gene>
<dbReference type="PANTHER" id="PTHR33568:SF3">
    <property type="entry name" value="DNA-DIRECTED DNA POLYMERASE"/>
    <property type="match status" value="1"/>
</dbReference>
<dbReference type="SUPFAM" id="SSF56672">
    <property type="entry name" value="DNA/RNA polymerases"/>
    <property type="match status" value="1"/>
</dbReference>
<proteinExistence type="predicted"/>
<dbReference type="PROSITE" id="PS00116">
    <property type="entry name" value="DNA_POLYMERASE_B"/>
    <property type="match status" value="1"/>
</dbReference>
<protein>
    <submittedName>
        <fullName evidence="1">DNA polymerase</fullName>
    </submittedName>
</protein>
<organism evidence="1">
    <name type="scientific">Zygnema circumcarinatum</name>
    <name type="common">Green alga</name>
    <dbReference type="NCBI Taxonomy" id="35869"/>
    <lineage>
        <taxon>Eukaryota</taxon>
        <taxon>Viridiplantae</taxon>
        <taxon>Streptophyta</taxon>
        <taxon>Zygnematophyceae</taxon>
        <taxon>Zygnematophycidae</taxon>
        <taxon>Zygnematales</taxon>
        <taxon>Zygnemataceae</taxon>
        <taxon>Zygnema</taxon>
    </lineage>
</organism>
<dbReference type="EMBL" id="MT040698">
    <property type="protein sequence ID" value="QKQ14708.1"/>
    <property type="molecule type" value="Genomic_DNA"/>
</dbReference>
<dbReference type="Gene3D" id="3.90.1600.10">
    <property type="entry name" value="Palm domain of DNA polymerase"/>
    <property type="match status" value="1"/>
</dbReference>
<dbReference type="InterPro" id="IPR043502">
    <property type="entry name" value="DNA/RNA_pol_sf"/>
</dbReference>
<sequence length="185" mass="21012">MEQEERQRVQKTRFSNTAVNISAAVTAYARIHMYPYIADESTLYSDTDSIITTKALPQSEISATELGKFKCEAAGVQFCGLAPKLYCLRFPDESYKVIKSGLGKEALDFEKTKLLYSMITEEKCDHKFDANIQIHQAGWDKLTPMQKDLTVSLQSPIAIGRTRIFDSQTGFWIDTLPLHYEPEEN</sequence>
<dbReference type="AlphaFoldDB" id="A0A6N0GXJ6"/>
<reference evidence="1" key="1">
    <citation type="journal article" date="2020" name="J. Exp. Bot.">
        <title>Zygnema circumcarinatum UTEX 1559 chloroplast and mitochondrial genomes provide insight into land plant evolution.</title>
        <authorList>
            <person name="Orton L.M."/>
            <person name="Fitzek E."/>
            <person name="Feng X."/>
            <person name="Grayburn W.S."/>
            <person name="Mower J.P."/>
            <person name="Liu K."/>
            <person name="Zhang C."/>
            <person name="Duvall M.R."/>
            <person name="Yin Y."/>
        </authorList>
    </citation>
    <scope>NUCLEOTIDE SEQUENCE</scope>
    <source>
        <strain evidence="1">UTEX 1559 mating type +</strain>
    </source>
</reference>
<evidence type="ECO:0000313" key="1">
    <source>
        <dbReference type="EMBL" id="QKQ14708.1"/>
    </source>
</evidence>